<comment type="caution">
    <text evidence="3">The sequence shown here is derived from an EMBL/GenBank/DDBJ whole genome shotgun (WGS) entry which is preliminary data.</text>
</comment>
<sequence length="501" mass="56510">MDANSLEINGFFDVFGNQTFGTLKLDGEETLITLKSKTPIAPRTELNTFTGAGFDHKIISCLECVNAGFQESYHYGGIEFSVSIFPHYVAIGDTTLNITESTITEITFTTNDLPTLFNDHSAFGHLFSTESQLKKLLETNHDEIIKNSSLNFELTLPEIAETPHIFYWTGKLEIFSSDSQIGKLSVNTNPSFSVDGESGIICESNITATLKFDKPIDLNTALDNASTFIRFLSATTGRTQSKRNIKIKKNGSSADSYLDIYCSYTPTAPTLPIRSINDNPLSPIRRPEEFSAILMNWISREPEWRIGRIQHLTSLNKNGSYDSDRLVSAVNVFDILPSASTVPHKEISNDYKTAREECLKILEALPYSEDRGAAIGVIKRWGRANLRSKILHRAQIVKDRIPQLTNEIDRVLVLAVKTRNYFVHGSDDFNYQKYENFLPLFTDALEFIFSASDLIECGWDPRSWLNARPSHSHSYAAFINTYRKEINSLKLIEGEAKHWNK</sequence>
<dbReference type="EMBL" id="JAGGOB010000032">
    <property type="protein sequence ID" value="MBT2330155.1"/>
    <property type="molecule type" value="Genomic_DNA"/>
</dbReference>
<dbReference type="AlphaFoldDB" id="A0A944DQB1"/>
<evidence type="ECO:0000313" key="3">
    <source>
        <dbReference type="EMBL" id="MBT2330155.1"/>
    </source>
</evidence>
<dbReference type="Pfam" id="PF18862">
    <property type="entry name" value="ApeA_NTD1"/>
    <property type="match status" value="1"/>
</dbReference>
<evidence type="ECO:0008006" key="5">
    <source>
        <dbReference type="Google" id="ProtNLM"/>
    </source>
</evidence>
<reference evidence="3" key="1">
    <citation type="submission" date="2021-03" db="EMBL/GenBank/DDBJ databases">
        <title>Genomic analysis provides insights into the functional capacity of soil bacteria communities inhabiting an altitudinal gradient in the Atacama Desert.</title>
        <authorList>
            <person name="Gonzalez M."/>
            <person name="Maldonado J."/>
            <person name="Maza F."/>
            <person name="Hodar C."/>
            <person name="Cortes M."/>
            <person name="Palma R."/>
            <person name="Andreani C."/>
            <person name="Gaete A."/>
            <person name="Vasquez-Dean J."/>
            <person name="Acuna V."/>
            <person name="Aguado M."/>
            <person name="Mandakovic D."/>
            <person name="Latorre M."/>
            <person name="Orellana A."/>
            <person name="Gutierrez R."/>
            <person name="Montecino M."/>
            <person name="Allende M."/>
            <person name="Maass A."/>
            <person name="Cambiazo V."/>
        </authorList>
    </citation>
    <scope>NUCLEOTIDE SEQUENCE</scope>
    <source>
        <strain evidence="3">ISL-25</strain>
    </source>
</reference>
<name>A0A944DQB1_PSEFL</name>
<dbReference type="InterPro" id="IPR041229">
    <property type="entry name" value="HEPN_Apea"/>
</dbReference>
<evidence type="ECO:0000259" key="2">
    <source>
        <dbReference type="Pfam" id="PF18862"/>
    </source>
</evidence>
<dbReference type="RefSeq" id="WP_214912844.1">
    <property type="nucleotide sequence ID" value="NZ_JAGGNX010000004.1"/>
</dbReference>
<gene>
    <name evidence="3" type="ORF">J7E47_15665</name>
</gene>
<feature type="domain" description="Apea-like HEPN" evidence="1">
    <location>
        <begin position="328"/>
        <end position="460"/>
    </location>
</feature>
<protein>
    <recommendedName>
        <fullName evidence="5">ApeA N-terminal domain-containing protein</fullName>
    </recommendedName>
</protein>
<feature type="domain" description="ApeA N-terminal" evidence="2">
    <location>
        <begin position="7"/>
        <end position="297"/>
    </location>
</feature>
<dbReference type="Proteomes" id="UP000692896">
    <property type="component" value="Unassembled WGS sequence"/>
</dbReference>
<accession>A0A944DQB1</accession>
<dbReference type="Pfam" id="PF18739">
    <property type="entry name" value="HEPN_Apea"/>
    <property type="match status" value="1"/>
</dbReference>
<organism evidence="3 4">
    <name type="scientific">Pseudomonas fluorescens</name>
    <dbReference type="NCBI Taxonomy" id="294"/>
    <lineage>
        <taxon>Bacteria</taxon>
        <taxon>Pseudomonadati</taxon>
        <taxon>Pseudomonadota</taxon>
        <taxon>Gammaproteobacteria</taxon>
        <taxon>Pseudomonadales</taxon>
        <taxon>Pseudomonadaceae</taxon>
        <taxon>Pseudomonas</taxon>
    </lineage>
</organism>
<evidence type="ECO:0000313" key="4">
    <source>
        <dbReference type="Proteomes" id="UP000692896"/>
    </source>
</evidence>
<evidence type="ECO:0000259" key="1">
    <source>
        <dbReference type="Pfam" id="PF18739"/>
    </source>
</evidence>
<proteinExistence type="predicted"/>
<dbReference type="InterPro" id="IPR041223">
    <property type="entry name" value="ApeA_NTD"/>
</dbReference>